<dbReference type="EMBL" id="OBQF01000001">
    <property type="protein sequence ID" value="SOC39107.1"/>
    <property type="molecule type" value="Genomic_DNA"/>
</dbReference>
<protein>
    <submittedName>
        <fullName evidence="2">Uncharacterized protein</fullName>
    </submittedName>
</protein>
<dbReference type="OrthoDB" id="2974713at2"/>
<gene>
    <name evidence="2" type="ORF">SAMN05878391_0719</name>
</gene>
<dbReference type="Proteomes" id="UP000219412">
    <property type="component" value="Unassembled WGS sequence"/>
</dbReference>
<evidence type="ECO:0000256" key="1">
    <source>
        <dbReference type="SAM" id="Phobius"/>
    </source>
</evidence>
<accession>A0A285UBN6</accession>
<keyword evidence="1" id="KW-1133">Transmembrane helix</keyword>
<proteinExistence type="predicted"/>
<keyword evidence="1" id="KW-0472">Membrane</keyword>
<evidence type="ECO:0000313" key="3">
    <source>
        <dbReference type="Proteomes" id="UP000219412"/>
    </source>
</evidence>
<keyword evidence="3" id="KW-1185">Reference proteome</keyword>
<reference evidence="3" key="1">
    <citation type="submission" date="2017-08" db="EMBL/GenBank/DDBJ databases">
        <authorList>
            <person name="Varghese N."/>
            <person name="Submissions S."/>
        </authorList>
    </citation>
    <scope>NUCLEOTIDE SEQUENCE [LARGE SCALE GENOMIC DNA]</scope>
    <source>
        <strain evidence="3">DSM 23173</strain>
    </source>
</reference>
<sequence>MSNTKILIITILGVLAGFLLFGVARYFGLPTFETFLTAAFGENNIWAVIFSLALILLIVFMIFRSRDKAEEN</sequence>
<feature type="transmembrane region" description="Helical" evidence="1">
    <location>
        <begin position="7"/>
        <end position="24"/>
    </location>
</feature>
<name>A0A285UBN6_9STAP</name>
<organism evidence="2 3">
    <name type="scientific">Salinicoccus kekensis</name>
    <dbReference type="NCBI Taxonomy" id="714307"/>
    <lineage>
        <taxon>Bacteria</taxon>
        <taxon>Bacillati</taxon>
        <taxon>Bacillota</taxon>
        <taxon>Bacilli</taxon>
        <taxon>Bacillales</taxon>
        <taxon>Staphylococcaceae</taxon>
        <taxon>Salinicoccus</taxon>
    </lineage>
</organism>
<dbReference type="AlphaFoldDB" id="A0A285UBN6"/>
<keyword evidence="1" id="KW-0812">Transmembrane</keyword>
<evidence type="ECO:0000313" key="2">
    <source>
        <dbReference type="EMBL" id="SOC39107.1"/>
    </source>
</evidence>
<feature type="transmembrane region" description="Helical" evidence="1">
    <location>
        <begin position="44"/>
        <end position="63"/>
    </location>
</feature>
<dbReference type="RefSeq" id="WP_097039208.1">
    <property type="nucleotide sequence ID" value="NZ_OBQF01000001.1"/>
</dbReference>